<dbReference type="Gene3D" id="2.60.40.10">
    <property type="entry name" value="Immunoglobulins"/>
    <property type="match status" value="3"/>
</dbReference>
<dbReference type="InterPro" id="IPR015919">
    <property type="entry name" value="Cadherin-like_sf"/>
</dbReference>
<dbReference type="GO" id="GO:0005509">
    <property type="term" value="F:calcium ion binding"/>
    <property type="evidence" value="ECO:0007669"/>
    <property type="project" value="InterPro"/>
</dbReference>
<dbReference type="SUPFAM" id="SSF49785">
    <property type="entry name" value="Galactose-binding domain-like"/>
    <property type="match status" value="2"/>
</dbReference>
<dbReference type="InterPro" id="IPR008929">
    <property type="entry name" value="Chondroitin_lyas"/>
</dbReference>
<evidence type="ECO:0000313" key="2">
    <source>
        <dbReference type="EMBL" id="OMD30406.1"/>
    </source>
</evidence>
<proteinExistence type="predicted"/>
<accession>A0A1R0X7C2</accession>
<dbReference type="RefSeq" id="WP_063829848.1">
    <property type="nucleotide sequence ID" value="NZ_MKQP01000025.1"/>
</dbReference>
<dbReference type="Gene3D" id="1.50.10.100">
    <property type="entry name" value="Chondroitin AC/alginate lyase"/>
    <property type="match status" value="1"/>
</dbReference>
<dbReference type="InterPro" id="IPR014756">
    <property type="entry name" value="Ig_E-set"/>
</dbReference>
<dbReference type="Gene3D" id="3.30.1920.20">
    <property type="match status" value="1"/>
</dbReference>
<name>A0A1R0X7C2_9BACL</name>
<evidence type="ECO:0000313" key="3">
    <source>
        <dbReference type="Proteomes" id="UP000187465"/>
    </source>
</evidence>
<dbReference type="EMBL" id="MKQP01000025">
    <property type="protein sequence ID" value="OMD30406.1"/>
    <property type="molecule type" value="Genomic_DNA"/>
</dbReference>
<feature type="domain" description="F5/8 type C" evidence="1">
    <location>
        <begin position="1031"/>
        <end position="1135"/>
    </location>
</feature>
<dbReference type="Pfam" id="PF00754">
    <property type="entry name" value="F5_F8_type_C"/>
    <property type="match status" value="2"/>
</dbReference>
<feature type="domain" description="F5/8 type C" evidence="1">
    <location>
        <begin position="1272"/>
        <end position="1384"/>
    </location>
</feature>
<dbReference type="NCBIfam" id="NF047446">
    <property type="entry name" value="barrel_OmpL47"/>
    <property type="match status" value="1"/>
</dbReference>
<dbReference type="InterPro" id="IPR058094">
    <property type="entry name" value="Ig-like_OmpL47-like"/>
</dbReference>
<dbReference type="Pfam" id="PF05345">
    <property type="entry name" value="He_PIG"/>
    <property type="match status" value="1"/>
</dbReference>
<evidence type="ECO:0000259" key="1">
    <source>
        <dbReference type="Pfam" id="PF00754"/>
    </source>
</evidence>
<dbReference type="InterPro" id="IPR008979">
    <property type="entry name" value="Galactose-bd-like_sf"/>
</dbReference>
<comment type="caution">
    <text evidence="2">The sequence shown here is derived from an EMBL/GenBank/DDBJ whole genome shotgun (WGS) entry which is preliminary data.</text>
</comment>
<dbReference type="Gene3D" id="2.60.120.260">
    <property type="entry name" value="Galactose-binding domain-like"/>
    <property type="match status" value="3"/>
</dbReference>
<dbReference type="InterPro" id="IPR013783">
    <property type="entry name" value="Ig-like_fold"/>
</dbReference>
<dbReference type="InterPro" id="IPR000421">
    <property type="entry name" value="FA58C"/>
</dbReference>
<gene>
    <name evidence="2" type="ORF">BJP51_20325</name>
</gene>
<dbReference type="SUPFAM" id="SSF49313">
    <property type="entry name" value="Cadherin-like"/>
    <property type="match status" value="1"/>
</dbReference>
<dbReference type="SUPFAM" id="SSF81296">
    <property type="entry name" value="E set domains"/>
    <property type="match status" value="2"/>
</dbReference>
<dbReference type="SUPFAM" id="SSF48230">
    <property type="entry name" value="Chondroitin AC/alginate lyase"/>
    <property type="match status" value="1"/>
</dbReference>
<reference evidence="2 3" key="1">
    <citation type="submission" date="2016-10" db="EMBL/GenBank/DDBJ databases">
        <title>Paenibacillus species isolates.</title>
        <authorList>
            <person name="Beno S.M."/>
        </authorList>
    </citation>
    <scope>NUCLEOTIDE SEQUENCE [LARGE SCALE GENOMIC DNA]</scope>
    <source>
        <strain evidence="2 3">FSL H7-0604</strain>
    </source>
</reference>
<protein>
    <recommendedName>
        <fullName evidence="1">F5/8 type C domain-containing protein</fullName>
    </recommendedName>
</protein>
<organism evidence="2 3">
    <name type="scientific">Paenibacillus odorifer</name>
    <dbReference type="NCBI Taxonomy" id="189426"/>
    <lineage>
        <taxon>Bacteria</taxon>
        <taxon>Bacillati</taxon>
        <taxon>Bacillota</taxon>
        <taxon>Bacilli</taxon>
        <taxon>Bacillales</taxon>
        <taxon>Paenibacillaceae</taxon>
        <taxon>Paenibacillus</taxon>
    </lineage>
</organism>
<dbReference type="GO" id="GO:0016020">
    <property type="term" value="C:membrane"/>
    <property type="evidence" value="ECO:0007669"/>
    <property type="project" value="InterPro"/>
</dbReference>
<sequence>MNSLRGLLFGKSLKRIFRITVSLSLLVTLVPLSAEGAAVESTELSIITDYQPAINEVIDESGFKHPGVGLTKDILENIRTQVRAQKEPWITYYNQMLLSPAASRTVTSNNQSGADPLKPASDAFNSQGFNSRFIADGLKAYTQALLYVISGDEVYRANAMHIIRIWSQMDPEKYVYFNDAHIHTGIPLNRMVTAAEILRYTSTQTEELKWTEQDVADFTNNLINPVIETFQHTNDRFMNQHLYPLLGAMSGYIFTGNKDRYNEGVEWFTVNKTAVDQGQNGAIKALFRWVDTNIVTGEKVNPPVVQHVEMGRDQAHGAGDITNVEILSRLLLAQETKVDPVEGTVSNTPNAVGPYEFLDQRILKAADYFAQYMIGHDTPWIPVAAHTDVNGNPTIIYKHLAGGYRGRIGGNVYDLYYYYKYTAGINMEVEAPYFSEMFTKRLPFYWESPDGGGDYWLYIPKEAEGEGTLNLPKGITNPDLRELEDRYTKLDSHSTTKQEGDTTYVEITATDEGSKIAYVGASSGERTIAFKIRTNGIATMEVFGDTVTLPDTKGQWRYIQYAFNEFQGFSDLVYFNVKGNGTTVDIDHINLKAGAQLTPPVFTSGKAPVSLFTYEGSTAAIQFDFSATDAGATDVVAYQADQLPEGALFNETSGVFSWSGAHAGTYSFVVSASDGTSVTTKDVTVVVANDRQSAVNAVISPYHADVPYISATLAHYKQVHAEVMDVITNVTDEVFYQRLFDLNLAVQSLKELTPLMKDGSVNFTNMFVSSTFGNAVPNLLDNTNDSFVGYYTAQDRAHYMDLGPDFQISAESFELQVRASFPERIGGVAMFGSNDKENWTRLTPGLTTVTEEMQRLEVQAGLEHEKFRFLKMEMIKPSSTMLEIGEFRIFGQRYETVNQLESVSIHSDQSLKNRIIPGDTIQLSFKSTEMIHNVTANIQGQPVAVSSVDNINWTAKLVVNENVPSGTVKFKINYKTAAGEDAVETIFTTDGSTLFIADQTGLVANVLEIANLIDSSGRNPADLLATAKVLFDNNLGSITDFRLNGSGYGAYLTFDFKEGGQALLSRVEVIGRQDNYAGRINGTVVQGSNDNVTWTTISNAAWNTPEWQTLTINSTEPYRYIRITNGNNWYGNMAELRLYGDVKINSKLDAVSISSDQSIQKRIVSGNTVKLSFKASDAINQVNVNIQGQVATIATVDKINWTAEAVMGNNVQPGPVNFSIKYKTKEGIEGPEKTSTTDGSSLYIPDETELISNVLAITNLSDSSGRTSTDLRNVAGSLFDGNAGSITDFRVNGSGYGGFITFDFKEGNRVQLSKAEVLSRQDNYFTRINGTVVQGSNDNTSWTTISSPAGKTMDWQTLSISNAEAYRYIRIYNSSNWFGNMAELRFYGVVKGADHTAPVTMDDAPQGWTNKDTLVTFTATDAGSGVAVTYFTVNDGEQQTGNSVILSNEGTHKLVYWSVDREGNVEQPQKTAVVKIDRTAPQVVINGEISYTIEQTLNITCSAADTVSGITYSPCDSTLADVKAYTLEPGTHSVTAKAEDAAGNVGLAEHSFSVYATFDSLSALTETFAAETGAPDLENVTNSLLQQLANAKEKAEQYAGAEVHSLLEAFNSEVNLQSNQVFTSEQAEVLVRWSQWLQNTTPLAGGAPGKPVLSDNNGHVTGLRDGRYTVTMNLWWGNNGTEFKLYENDVLISNQMLTDSSPNAQAMSTDIVGKSNGTYTYTCELVNSFGSTTCDPLILTVTDATPGKPIVSHDNWSGDGTYDVMMNMWWGTNGTEYRLYENGEVIDTQTLNTATPAAQMKVTKLKDKAPGVYEYYAVLVNASGETSSEKITVTVKPRN</sequence>
<dbReference type="Proteomes" id="UP000187465">
    <property type="component" value="Unassembled WGS sequence"/>
</dbReference>